<gene>
    <name evidence="1" type="ORF">BACINT_02216</name>
</gene>
<organism evidence="1 2">
    <name type="scientific">Bacteroides intestinalis DSM 17393</name>
    <dbReference type="NCBI Taxonomy" id="471870"/>
    <lineage>
        <taxon>Bacteria</taxon>
        <taxon>Pseudomonadati</taxon>
        <taxon>Bacteroidota</taxon>
        <taxon>Bacteroidia</taxon>
        <taxon>Bacteroidales</taxon>
        <taxon>Bacteroidaceae</taxon>
        <taxon>Bacteroides</taxon>
    </lineage>
</organism>
<name>B3CD42_9BACE</name>
<dbReference type="eggNOG" id="ENOG5031B3G">
    <property type="taxonomic scope" value="Bacteria"/>
</dbReference>
<protein>
    <submittedName>
        <fullName evidence="1">Uncharacterized protein</fullName>
    </submittedName>
</protein>
<dbReference type="RefSeq" id="WP_007662797.1">
    <property type="nucleotide sequence ID" value="NZ_ABJL02000008.1"/>
</dbReference>
<evidence type="ECO:0000313" key="2">
    <source>
        <dbReference type="Proteomes" id="UP000004596"/>
    </source>
</evidence>
<reference evidence="1 2" key="1">
    <citation type="submission" date="2008-04" db="EMBL/GenBank/DDBJ databases">
        <title>Draft genome sequence of Bacteroides intestinalis (DSM 17393).</title>
        <authorList>
            <person name="Sudarsanam P."/>
            <person name="Ley R."/>
            <person name="Guruge J."/>
            <person name="Turnbaugh P.J."/>
            <person name="Mahowald M."/>
            <person name="Liep D."/>
            <person name="Gordon J."/>
        </authorList>
    </citation>
    <scope>NUCLEOTIDE SEQUENCE [LARGE SCALE GENOMIC DNA]</scope>
    <source>
        <strain evidence="1 2">DSM 17393</strain>
    </source>
</reference>
<proteinExistence type="predicted"/>
<accession>B3CD42</accession>
<dbReference type="OrthoDB" id="1048918at2"/>
<reference evidence="1 2" key="2">
    <citation type="submission" date="2008-04" db="EMBL/GenBank/DDBJ databases">
        <authorList>
            <person name="Fulton L."/>
            <person name="Clifton S."/>
            <person name="Fulton B."/>
            <person name="Xu J."/>
            <person name="Minx P."/>
            <person name="Pepin K.H."/>
            <person name="Johnson M."/>
            <person name="Thiruvilangam P."/>
            <person name="Bhonagiri V."/>
            <person name="Nash W.E."/>
            <person name="Mardis E.R."/>
            <person name="Wilson R.K."/>
        </authorList>
    </citation>
    <scope>NUCLEOTIDE SEQUENCE [LARGE SCALE GENOMIC DNA]</scope>
    <source>
        <strain evidence="1 2">DSM 17393</strain>
    </source>
</reference>
<dbReference type="EMBL" id="ABJL02000008">
    <property type="protein sequence ID" value="EDV03103.1"/>
    <property type="molecule type" value="Genomic_DNA"/>
</dbReference>
<dbReference type="GeneID" id="26159588"/>
<dbReference type="AlphaFoldDB" id="B3CD42"/>
<evidence type="ECO:0000313" key="1">
    <source>
        <dbReference type="EMBL" id="EDV03103.1"/>
    </source>
</evidence>
<comment type="caution">
    <text evidence="1">The sequence shown here is derived from an EMBL/GenBank/DDBJ whole genome shotgun (WGS) entry which is preliminary data.</text>
</comment>
<sequence>MKNQQNNSKYLGHDYTDKSTDSARLIQSVRKLFLSGGKFTARQLNELVGFNDARKTISRLRNDEGWKIEDCRLSNGCKLYWLKGGCNE</sequence>
<dbReference type="Proteomes" id="UP000004596">
    <property type="component" value="Unassembled WGS sequence"/>
</dbReference>
<dbReference type="STRING" id="471870.BACINT_02216"/>